<organism evidence="1 2">
    <name type="scientific">Gigaspora margarita</name>
    <dbReference type="NCBI Taxonomy" id="4874"/>
    <lineage>
        <taxon>Eukaryota</taxon>
        <taxon>Fungi</taxon>
        <taxon>Fungi incertae sedis</taxon>
        <taxon>Mucoromycota</taxon>
        <taxon>Glomeromycotina</taxon>
        <taxon>Glomeromycetes</taxon>
        <taxon>Diversisporales</taxon>
        <taxon>Gigasporaceae</taxon>
        <taxon>Gigaspora</taxon>
    </lineage>
</organism>
<name>A0ABN7XFA4_GIGMA</name>
<dbReference type="EMBL" id="CAJVQB010122373">
    <property type="protein sequence ID" value="CAG8853305.1"/>
    <property type="molecule type" value="Genomic_DNA"/>
</dbReference>
<feature type="non-terminal residue" evidence="1">
    <location>
        <position position="1"/>
    </location>
</feature>
<sequence length="48" mass="5573">LRKRHKKHSKKLTYEMLANNDSRGIATIVNDDYSETIVITEVDSKLKL</sequence>
<evidence type="ECO:0000313" key="1">
    <source>
        <dbReference type="EMBL" id="CAG8853305.1"/>
    </source>
</evidence>
<proteinExistence type="predicted"/>
<gene>
    <name evidence="1" type="ORF">GMARGA_LOCUS42126</name>
</gene>
<comment type="caution">
    <text evidence="1">The sequence shown here is derived from an EMBL/GenBank/DDBJ whole genome shotgun (WGS) entry which is preliminary data.</text>
</comment>
<accession>A0ABN7XFA4</accession>
<dbReference type="Proteomes" id="UP000789901">
    <property type="component" value="Unassembled WGS sequence"/>
</dbReference>
<evidence type="ECO:0000313" key="2">
    <source>
        <dbReference type="Proteomes" id="UP000789901"/>
    </source>
</evidence>
<protein>
    <submittedName>
        <fullName evidence="1">33243_t:CDS:1</fullName>
    </submittedName>
</protein>
<reference evidence="1 2" key="1">
    <citation type="submission" date="2021-06" db="EMBL/GenBank/DDBJ databases">
        <authorList>
            <person name="Kallberg Y."/>
            <person name="Tangrot J."/>
            <person name="Rosling A."/>
        </authorList>
    </citation>
    <scope>NUCLEOTIDE SEQUENCE [LARGE SCALE GENOMIC DNA]</scope>
    <source>
        <strain evidence="1 2">120-4 pot B 10/14</strain>
    </source>
</reference>
<keyword evidence="2" id="KW-1185">Reference proteome</keyword>